<dbReference type="InterPro" id="IPR036291">
    <property type="entry name" value="NAD(P)-bd_dom_sf"/>
</dbReference>
<keyword evidence="2" id="KW-0560">Oxidoreductase</keyword>
<protein>
    <submittedName>
        <fullName evidence="3">Uncharacterized protein</fullName>
    </submittedName>
</protein>
<dbReference type="SUPFAM" id="SSF51735">
    <property type="entry name" value="NAD(P)-binding Rossmann-fold domains"/>
    <property type="match status" value="1"/>
</dbReference>
<comment type="caution">
    <text evidence="3">The sequence shown here is derived from an EMBL/GenBank/DDBJ whole genome shotgun (WGS) entry which is preliminary data.</text>
</comment>
<sequence>MRHRSKAAVNLINSTLAVEEPNVTSIAIRPGVVDTEMQNMIRSTGASGMKDDHAKFIELHRDGKLVKPEDPAHVLAALANQPPKHLSGGFFSWNDEDMKPFNRAK</sequence>
<dbReference type="Gene3D" id="3.40.50.720">
    <property type="entry name" value="NAD(P)-binding Rossmann-like Domain"/>
    <property type="match status" value="1"/>
</dbReference>
<keyword evidence="4" id="KW-1185">Reference proteome</keyword>
<gene>
    <name evidence="3" type="ORF">CU098_008375</name>
</gene>
<reference evidence="3 4" key="1">
    <citation type="journal article" date="2018" name="G3 (Bethesda)">
        <title>Phylogenetic and Phylogenomic Definition of Rhizopus Species.</title>
        <authorList>
            <person name="Gryganskyi A.P."/>
            <person name="Golan J."/>
            <person name="Dolatabadi S."/>
            <person name="Mondo S."/>
            <person name="Robb S."/>
            <person name="Idnurm A."/>
            <person name="Muszewska A."/>
            <person name="Steczkiewicz K."/>
            <person name="Masonjones S."/>
            <person name="Liao H.L."/>
            <person name="Gajdeczka M.T."/>
            <person name="Anike F."/>
            <person name="Vuek A."/>
            <person name="Anishchenko I.M."/>
            <person name="Voigt K."/>
            <person name="de Hoog G.S."/>
            <person name="Smith M.E."/>
            <person name="Heitman J."/>
            <person name="Vilgalys R."/>
            <person name="Stajich J.E."/>
        </authorList>
    </citation>
    <scope>NUCLEOTIDE SEQUENCE [LARGE SCALE GENOMIC DNA]</scope>
    <source>
        <strain evidence="3 4">LSU 92-RS-03</strain>
    </source>
</reference>
<dbReference type="STRING" id="4846.A0A367IQP3"/>
<evidence type="ECO:0000313" key="4">
    <source>
        <dbReference type="Proteomes" id="UP000253551"/>
    </source>
</evidence>
<dbReference type="EMBL" id="PJQM01006229">
    <property type="protein sequence ID" value="RCH80020.1"/>
    <property type="molecule type" value="Genomic_DNA"/>
</dbReference>
<dbReference type="GO" id="GO:0004757">
    <property type="term" value="F:sepiapterin reductase (NADP+) activity"/>
    <property type="evidence" value="ECO:0007669"/>
    <property type="project" value="TreeGrafter"/>
</dbReference>
<dbReference type="Proteomes" id="UP000253551">
    <property type="component" value="Unassembled WGS sequence"/>
</dbReference>
<dbReference type="InterPro" id="IPR051721">
    <property type="entry name" value="Biopterin_syn/organic_redct"/>
</dbReference>
<evidence type="ECO:0000256" key="1">
    <source>
        <dbReference type="ARBA" id="ARBA00022857"/>
    </source>
</evidence>
<evidence type="ECO:0000313" key="3">
    <source>
        <dbReference type="EMBL" id="RCH80020.1"/>
    </source>
</evidence>
<proteinExistence type="predicted"/>
<dbReference type="PANTHER" id="PTHR44085">
    <property type="entry name" value="SEPIAPTERIN REDUCTASE"/>
    <property type="match status" value="1"/>
</dbReference>
<dbReference type="GO" id="GO:0006729">
    <property type="term" value="P:tetrahydrobiopterin biosynthetic process"/>
    <property type="evidence" value="ECO:0007669"/>
    <property type="project" value="TreeGrafter"/>
</dbReference>
<organism evidence="3 4">
    <name type="scientific">Rhizopus stolonifer</name>
    <name type="common">Rhizopus nigricans</name>
    <dbReference type="NCBI Taxonomy" id="4846"/>
    <lineage>
        <taxon>Eukaryota</taxon>
        <taxon>Fungi</taxon>
        <taxon>Fungi incertae sedis</taxon>
        <taxon>Mucoromycota</taxon>
        <taxon>Mucoromycotina</taxon>
        <taxon>Mucoromycetes</taxon>
        <taxon>Mucorales</taxon>
        <taxon>Mucorineae</taxon>
        <taxon>Rhizopodaceae</taxon>
        <taxon>Rhizopus</taxon>
    </lineage>
</organism>
<name>A0A367IQP3_RHIST</name>
<dbReference type="AlphaFoldDB" id="A0A367IQP3"/>
<evidence type="ECO:0000256" key="2">
    <source>
        <dbReference type="ARBA" id="ARBA00023002"/>
    </source>
</evidence>
<accession>A0A367IQP3</accession>
<keyword evidence="1" id="KW-0521">NADP</keyword>
<dbReference type="PANTHER" id="PTHR44085:SF2">
    <property type="entry name" value="SEPIAPTERIN REDUCTASE"/>
    <property type="match status" value="1"/>
</dbReference>
<dbReference type="OrthoDB" id="153074at2759"/>